<accession>A0A248TFH7</accession>
<dbReference type="PANTHER" id="PTHR47237:SF2">
    <property type="entry name" value="BLL4206 PROTEIN"/>
    <property type="match status" value="1"/>
</dbReference>
<reference evidence="2 3" key="1">
    <citation type="submission" date="2017-08" db="EMBL/GenBank/DDBJ databases">
        <title>Complete Genome Sequence of Bacillus kochii Oregon-R-modENCODE STRAIN BDGP4, isolated from Drosophila melanogaster gut.</title>
        <authorList>
            <person name="Wan K.H."/>
            <person name="Yu C."/>
            <person name="Park S."/>
            <person name="Hammonds A.S."/>
            <person name="Booth B.W."/>
            <person name="Celniker S.E."/>
        </authorList>
    </citation>
    <scope>NUCLEOTIDE SEQUENCE [LARGE SCALE GENOMIC DNA]</scope>
    <source>
        <strain evidence="2 3">BDGP4</strain>
    </source>
</reference>
<dbReference type="KEGG" id="bko:CKF48_06090"/>
<organism evidence="2 3">
    <name type="scientific">Cytobacillus kochii</name>
    <dbReference type="NCBI Taxonomy" id="859143"/>
    <lineage>
        <taxon>Bacteria</taxon>
        <taxon>Bacillati</taxon>
        <taxon>Bacillota</taxon>
        <taxon>Bacilli</taxon>
        <taxon>Bacillales</taxon>
        <taxon>Bacillaceae</taxon>
        <taxon>Cytobacillus</taxon>
    </lineage>
</organism>
<dbReference type="InterPro" id="IPR016181">
    <property type="entry name" value="Acyl_CoA_acyltransferase"/>
</dbReference>
<dbReference type="InterPro" id="IPR041496">
    <property type="entry name" value="YitH/HolE_GNAT"/>
</dbReference>
<dbReference type="EMBL" id="CP022983">
    <property type="protein sequence ID" value="ASV66933.1"/>
    <property type="molecule type" value="Genomic_DNA"/>
</dbReference>
<dbReference type="InterPro" id="IPR052729">
    <property type="entry name" value="Acyl/Acetyltrans_Enzymes"/>
</dbReference>
<protein>
    <recommendedName>
        <fullName evidence="1">YitH/HolE acetyltransferase (GNAT) domain-containing protein</fullName>
    </recommendedName>
</protein>
<dbReference type="RefSeq" id="WP_095370508.1">
    <property type="nucleotide sequence ID" value="NZ_CP022983.1"/>
</dbReference>
<proteinExistence type="predicted"/>
<dbReference type="Pfam" id="PF18014">
    <property type="entry name" value="Acetyltransf_18"/>
    <property type="match status" value="1"/>
</dbReference>
<dbReference type="PANTHER" id="PTHR47237">
    <property type="entry name" value="SLL0310 PROTEIN"/>
    <property type="match status" value="1"/>
</dbReference>
<dbReference type="Proteomes" id="UP000215137">
    <property type="component" value="Chromosome"/>
</dbReference>
<dbReference type="OrthoDB" id="8453373at2"/>
<gene>
    <name evidence="2" type="ORF">CKF48_06090</name>
</gene>
<dbReference type="SUPFAM" id="SSF55729">
    <property type="entry name" value="Acyl-CoA N-acyltransferases (Nat)"/>
    <property type="match status" value="1"/>
</dbReference>
<sequence length="201" mass="22254">MALMKECIGQVDEQTIIQLIATANGRPVYEKIGFQMAGAVKKLIAPTHFLNNHTLISSPQVVPFQQKDFQEVVALDEKAFGANRTQFLSERIRQSKDCLILKSKEGKITGYGLSIFGPVYTILGPIVAPDTHSAFQIISQLKKREGNGVRIDILSQQNELQELLVAAGFELINEPPMMMLHSNKIPTRTDQLFAIASQAFG</sequence>
<dbReference type="Gene3D" id="3.40.630.90">
    <property type="match status" value="1"/>
</dbReference>
<name>A0A248TFH7_9BACI</name>
<keyword evidence="3" id="KW-1185">Reference proteome</keyword>
<feature type="domain" description="YitH/HolE acetyltransferase (GNAT)" evidence="1">
    <location>
        <begin position="72"/>
        <end position="194"/>
    </location>
</feature>
<dbReference type="AlphaFoldDB" id="A0A248TFH7"/>
<evidence type="ECO:0000313" key="3">
    <source>
        <dbReference type="Proteomes" id="UP000215137"/>
    </source>
</evidence>
<evidence type="ECO:0000259" key="1">
    <source>
        <dbReference type="Pfam" id="PF18014"/>
    </source>
</evidence>
<evidence type="ECO:0000313" key="2">
    <source>
        <dbReference type="EMBL" id="ASV66933.1"/>
    </source>
</evidence>